<dbReference type="Pfam" id="PF07238">
    <property type="entry name" value="PilZ"/>
    <property type="match status" value="1"/>
</dbReference>
<name>A0ABQ1IQ38_9GAMM</name>
<evidence type="ECO:0000313" key="3">
    <source>
        <dbReference type="Proteomes" id="UP000646152"/>
    </source>
</evidence>
<dbReference type="RefSeq" id="WP_188630339.1">
    <property type="nucleotide sequence ID" value="NZ_BMKE01000020.1"/>
</dbReference>
<proteinExistence type="predicted"/>
<dbReference type="Gene3D" id="2.40.10.220">
    <property type="entry name" value="predicted glycosyltransferase like domains"/>
    <property type="match status" value="1"/>
</dbReference>
<feature type="domain" description="PilZ" evidence="1">
    <location>
        <begin position="7"/>
        <end position="90"/>
    </location>
</feature>
<evidence type="ECO:0000313" key="2">
    <source>
        <dbReference type="EMBL" id="GGB49718.1"/>
    </source>
</evidence>
<keyword evidence="3" id="KW-1185">Reference proteome</keyword>
<comment type="caution">
    <text evidence="2">The sequence shown here is derived from an EMBL/GenBank/DDBJ whole genome shotgun (WGS) entry which is preliminary data.</text>
</comment>
<gene>
    <name evidence="2" type="ORF">GCM10011502_23750</name>
</gene>
<dbReference type="SUPFAM" id="SSF141371">
    <property type="entry name" value="PilZ domain-like"/>
    <property type="match status" value="1"/>
</dbReference>
<evidence type="ECO:0000259" key="1">
    <source>
        <dbReference type="Pfam" id="PF07238"/>
    </source>
</evidence>
<dbReference type="EMBL" id="BMKE01000020">
    <property type="protein sequence ID" value="GGB49718.1"/>
    <property type="molecule type" value="Genomic_DNA"/>
</dbReference>
<accession>A0ABQ1IQ38</accession>
<protein>
    <recommendedName>
        <fullName evidence="1">PilZ domain-containing protein</fullName>
    </recommendedName>
</protein>
<reference evidence="3" key="1">
    <citation type="journal article" date="2019" name="Int. J. Syst. Evol. Microbiol.">
        <title>The Global Catalogue of Microorganisms (GCM) 10K type strain sequencing project: providing services to taxonomists for standard genome sequencing and annotation.</title>
        <authorList>
            <consortium name="The Broad Institute Genomics Platform"/>
            <consortium name="The Broad Institute Genome Sequencing Center for Infectious Disease"/>
            <person name="Wu L."/>
            <person name="Ma J."/>
        </authorList>
    </citation>
    <scope>NUCLEOTIDE SEQUENCE [LARGE SCALE GENOMIC DNA]</scope>
    <source>
        <strain evidence="3">CGMCC 1.15923</strain>
    </source>
</reference>
<sequence>MISVNEEQRLFQRMRLDTKIILATPQARIEGVCRNISAKGALMEVSAGRCQVGEKWQLVVPSADNSVEPLKATAKVLRVDPGVATDMVALCLSEVR</sequence>
<organism evidence="2 3">
    <name type="scientific">Oceanisphaera marina</name>
    <dbReference type="NCBI Taxonomy" id="2017550"/>
    <lineage>
        <taxon>Bacteria</taxon>
        <taxon>Pseudomonadati</taxon>
        <taxon>Pseudomonadota</taxon>
        <taxon>Gammaproteobacteria</taxon>
        <taxon>Aeromonadales</taxon>
        <taxon>Aeromonadaceae</taxon>
        <taxon>Oceanisphaera</taxon>
    </lineage>
</organism>
<dbReference type="Proteomes" id="UP000646152">
    <property type="component" value="Unassembled WGS sequence"/>
</dbReference>
<dbReference type="InterPro" id="IPR009875">
    <property type="entry name" value="PilZ_domain"/>
</dbReference>